<dbReference type="RefSeq" id="WP_366923098.1">
    <property type="nucleotide sequence ID" value="NZ_CP121694.1"/>
</dbReference>
<dbReference type="Proteomes" id="UP001329915">
    <property type="component" value="Chromosome"/>
</dbReference>
<dbReference type="AlphaFoldDB" id="A0AAU0UTZ1"/>
<accession>A0AAU0UTZ1</accession>
<evidence type="ECO:0000313" key="2">
    <source>
        <dbReference type="EMBL" id="WRO23722.1"/>
    </source>
</evidence>
<keyword evidence="1" id="KW-0732">Signal</keyword>
<organism evidence="2 3">
    <name type="scientific">Metallumcola ferriviriculae</name>
    <dbReference type="NCBI Taxonomy" id="3039180"/>
    <lineage>
        <taxon>Bacteria</taxon>
        <taxon>Bacillati</taxon>
        <taxon>Bacillota</taxon>
        <taxon>Clostridia</taxon>
        <taxon>Neomoorellales</taxon>
        <taxon>Desulfitibacteraceae</taxon>
        <taxon>Metallumcola</taxon>
    </lineage>
</organism>
<sequence>MIFKKIVVVMLMLLTVTLYGCGTTSNPVDKGTEIQREEKNVSMIQKDGKILSLEDVVAALEEEGIALSKSNDGNNHSNLVWSGQTPTVYTVAEELRDEIFIYIFDSFESREKAYSGWGVIWGRDKRPEFAKRKSAVVRAFPAKNALVVYYLERPEEYTSESGSVFKKFSRALFWKLNEGKEIVFKGEGTHWKGLMSVKYYEHFWKDKAGVIQHESYHFQNGQLKYTGQDSDGVGSVKYKFETELGSSSGTVGKLDKDGIIKSSGSGNGARPSAEDTYSVTVEWNGQDDVFKLQATP</sequence>
<name>A0AAU0UTZ1_9FIRM</name>
<dbReference type="KEGG" id="dbc:MFMK1_003590"/>
<feature type="signal peptide" evidence="1">
    <location>
        <begin position="1"/>
        <end position="20"/>
    </location>
</feature>
<evidence type="ECO:0000313" key="3">
    <source>
        <dbReference type="Proteomes" id="UP001329915"/>
    </source>
</evidence>
<protein>
    <recommendedName>
        <fullName evidence="4">Lipoprotein</fullName>
    </recommendedName>
</protein>
<dbReference type="EMBL" id="CP121694">
    <property type="protein sequence ID" value="WRO23722.1"/>
    <property type="molecule type" value="Genomic_DNA"/>
</dbReference>
<evidence type="ECO:0000256" key="1">
    <source>
        <dbReference type="SAM" id="SignalP"/>
    </source>
</evidence>
<keyword evidence="3" id="KW-1185">Reference proteome</keyword>
<proteinExistence type="predicted"/>
<gene>
    <name evidence="2" type="ORF">MFMK1_003590</name>
</gene>
<evidence type="ECO:0008006" key="4">
    <source>
        <dbReference type="Google" id="ProtNLM"/>
    </source>
</evidence>
<dbReference type="PROSITE" id="PS51257">
    <property type="entry name" value="PROKAR_LIPOPROTEIN"/>
    <property type="match status" value="1"/>
</dbReference>
<reference evidence="2 3" key="1">
    <citation type="submission" date="2023-04" db="EMBL/GenBank/DDBJ databases">
        <authorList>
            <person name="Hsu D."/>
        </authorList>
    </citation>
    <scope>NUCLEOTIDE SEQUENCE [LARGE SCALE GENOMIC DNA]</scope>
    <source>
        <strain evidence="2 3">MK1</strain>
    </source>
</reference>
<feature type="chain" id="PRO_5043781802" description="Lipoprotein" evidence="1">
    <location>
        <begin position="21"/>
        <end position="296"/>
    </location>
</feature>